<name>A0A377I3G7_HAEPH</name>
<evidence type="ECO:0000313" key="1">
    <source>
        <dbReference type="EMBL" id="STO65063.1"/>
    </source>
</evidence>
<dbReference type="RefSeq" id="WP_040217145.1">
    <property type="nucleotide sequence ID" value="NZ_CAUPAH010000006.1"/>
</dbReference>
<reference evidence="1 2" key="1">
    <citation type="submission" date="2018-06" db="EMBL/GenBank/DDBJ databases">
        <authorList>
            <consortium name="Pathogen Informatics"/>
            <person name="Doyle S."/>
        </authorList>
    </citation>
    <scope>NUCLEOTIDE SEQUENCE [LARGE SCALE GENOMIC DNA]</scope>
    <source>
        <strain evidence="1 2">NCTC10794</strain>
    </source>
</reference>
<dbReference type="Proteomes" id="UP000254867">
    <property type="component" value="Unassembled WGS sequence"/>
</dbReference>
<proteinExistence type="predicted"/>
<gene>
    <name evidence="1" type="ORF">NCTC10794_02146</name>
</gene>
<evidence type="ECO:0000313" key="2">
    <source>
        <dbReference type="Proteomes" id="UP000254867"/>
    </source>
</evidence>
<protein>
    <submittedName>
        <fullName evidence="1">Uncharacterized protein</fullName>
    </submittedName>
</protein>
<sequence length="176" mass="20418">MKTRIIGIGKIGRDLFSNLKLESINADCVLLGITSNELTHSYCRTHLIKYENNPTEGQFPTIRLLESTHKFLDSFSSAEQLIIVSGLMIHHSQFIPVITEKLKENHRKIILLLVEPYKSTENDRKAYQANILFFLKDFCNEQHLFCYDDVLLENDLSLAVNQLEMDIKESILEYLR</sequence>
<accession>A0A377I3G7</accession>
<dbReference type="EMBL" id="UGHH01000002">
    <property type="protein sequence ID" value="STO65063.1"/>
    <property type="molecule type" value="Genomic_DNA"/>
</dbReference>
<organism evidence="1 2">
    <name type="scientific">Haemophilus parahaemolyticus</name>
    <dbReference type="NCBI Taxonomy" id="735"/>
    <lineage>
        <taxon>Bacteria</taxon>
        <taxon>Pseudomonadati</taxon>
        <taxon>Pseudomonadota</taxon>
        <taxon>Gammaproteobacteria</taxon>
        <taxon>Pasteurellales</taxon>
        <taxon>Pasteurellaceae</taxon>
        <taxon>Haemophilus</taxon>
    </lineage>
</organism>
<dbReference type="AlphaFoldDB" id="A0A377I3G7"/>